<evidence type="ECO:0000256" key="1">
    <source>
        <dbReference type="SAM" id="Phobius"/>
    </source>
</evidence>
<dbReference type="Proteomes" id="UP001225316">
    <property type="component" value="Unassembled WGS sequence"/>
</dbReference>
<evidence type="ECO:0000313" key="3">
    <source>
        <dbReference type="Proteomes" id="UP001225316"/>
    </source>
</evidence>
<keyword evidence="1" id="KW-0472">Membrane</keyword>
<accession>A0ABU1AQC2</accession>
<dbReference type="RefSeq" id="WP_308948416.1">
    <property type="nucleotide sequence ID" value="NZ_JARXHW010000003.1"/>
</dbReference>
<name>A0ABU1AQC2_9BACT</name>
<dbReference type="EMBL" id="JARXHW010000003">
    <property type="protein sequence ID" value="MDQ8206367.1"/>
    <property type="molecule type" value="Genomic_DNA"/>
</dbReference>
<gene>
    <name evidence="2" type="ORF">QEH52_02525</name>
</gene>
<keyword evidence="3" id="KW-1185">Reference proteome</keyword>
<evidence type="ECO:0008006" key="4">
    <source>
        <dbReference type="Google" id="ProtNLM"/>
    </source>
</evidence>
<proteinExistence type="predicted"/>
<keyword evidence="1" id="KW-0812">Transmembrane</keyword>
<protein>
    <recommendedName>
        <fullName evidence="4">Type 4 fimbrial biogenesis protein PilX N-terminal domain-containing protein</fullName>
    </recommendedName>
</protein>
<sequence length="1280" mass="141252">MPLISQASPSPTRGFALVISLSLMAFILILLLSVTALIRVEVTSANFSMAQNQARENARLGMLVALGELQKVAGQDRRVSARASIFSPGRDGVSTGVDVFSPEWVGIWDTTSDLEGLSATERLKQGRWLVSGNTGLDNTDANYLVPSTDLTSLSPDSLVTMVRNRSVTPGEEIQVMKESISADSEREHFAYWISDENTKAGVNLVDENADSGHFMELSSSFAMSQRSGVEVLEDLESYPANDSKVSRLLDLASTVMLSQPSSSSESSTIVEDRYFGALSPWSTGLLVDVKNGGLKRDLTQAFEYRKIFDDNFVVDPSPGSGDEPLYFIDDDVMVANAIDGVETGGPNWNILRSYYRQYLPAGRSRAYLWKKETLHEDVLTIKASIDLEEAYTFNDISAPYFTPFREQEIDTGRDSSSLLKYLGWQHYDPKYTQSPLTSSGLPYQTVPQDRGHYPGNIYIRKSPISDNYQFGSLLTPVISRLQLNLGLNNGAHGLEFLINPIIGLYNPYNVAIEIESNNDKKIKISWPANPKVTIDIDGQDPVEFALREIMPNNGFGNVVFYISNFTLLPGETRYLGIDPTSSRYAADRIVTGSNGAKGIALDTKSDGTVDEVSDAFIYLSPYVPGHLGMVSTLSHETASEGRVYASGVATYHRGKQGAHHVNSIQKQKSWGFTEAESLALLSLTDPGAPATPFSIKFTMDQSSGVGLNMGSFSGKSSNSVASIGKLFPDITKASDVIESEVSFGSLSDAATLDSVLSVGYWFKTTEETELPWRHLIDSNIRAINANVEWDGFDEGIGYPLLSMFTTYNPDQYGLFNSGDDTSLFVEDFDRANGFWGNSIANAGESQVILFDRPRAPLYSLGNLQHANLGRYNFDPTYMVGNSYANIRIPLDDTSSSSHKARIYNNRDDDFTVEHENFKIFDTSYLVNDKLWDRYFFSGVVQLDPKEEVASEQLKAFKAGEAPDVTMTNSEIAGGKTLPVPFQNRRYRYSDDVEELNKELLDSRGSYSDPDSDDLFHHMAGYLEVDGAFNVNSTSVEAWTAFLAGLSQQTVPVYAHGQGNPYLKEDGGIVVSRFSWPYHGKVRLDGLSGQENFWKGVRELTKEEVYDLAQAIVDQVKLRGPFLSFADFVNRKVEVSAEGKMGALQAALDDPELGLNRAERIGAYTASADNSLTDPGFYDVFGETNFQAAGFPGYVLQADLLQRLAPVMTVRGDTFLIRSYGDSFDPVTGKQIAQVWCEAVVRRSVAPVEPDEDDAFEPSSASDFGRRFEVVSFRWLSEDEI</sequence>
<reference evidence="2 3" key="1">
    <citation type="submission" date="2023-04" db="EMBL/GenBank/DDBJ databases">
        <title>A novel bacteria isolated from coastal sediment.</title>
        <authorList>
            <person name="Liu X.-J."/>
            <person name="Du Z.-J."/>
        </authorList>
    </citation>
    <scope>NUCLEOTIDE SEQUENCE [LARGE SCALE GENOMIC DNA]</scope>
    <source>
        <strain evidence="2 3">SDUM461003</strain>
    </source>
</reference>
<evidence type="ECO:0000313" key="2">
    <source>
        <dbReference type="EMBL" id="MDQ8206367.1"/>
    </source>
</evidence>
<feature type="transmembrane region" description="Helical" evidence="1">
    <location>
        <begin position="15"/>
        <end position="38"/>
    </location>
</feature>
<organism evidence="2 3">
    <name type="scientific">Thalassobacterium maritimum</name>
    <dbReference type="NCBI Taxonomy" id="3041265"/>
    <lineage>
        <taxon>Bacteria</taxon>
        <taxon>Pseudomonadati</taxon>
        <taxon>Verrucomicrobiota</taxon>
        <taxon>Opitutia</taxon>
        <taxon>Puniceicoccales</taxon>
        <taxon>Coraliomargaritaceae</taxon>
        <taxon>Thalassobacterium</taxon>
    </lineage>
</organism>
<keyword evidence="1" id="KW-1133">Transmembrane helix</keyword>
<comment type="caution">
    <text evidence="2">The sequence shown here is derived from an EMBL/GenBank/DDBJ whole genome shotgun (WGS) entry which is preliminary data.</text>
</comment>